<keyword evidence="1" id="KW-0812">Transmembrane</keyword>
<organism evidence="3 4">
    <name type="scientific">Coniochaeta pulveracea</name>
    <dbReference type="NCBI Taxonomy" id="177199"/>
    <lineage>
        <taxon>Eukaryota</taxon>
        <taxon>Fungi</taxon>
        <taxon>Dikarya</taxon>
        <taxon>Ascomycota</taxon>
        <taxon>Pezizomycotina</taxon>
        <taxon>Sordariomycetes</taxon>
        <taxon>Sordariomycetidae</taxon>
        <taxon>Coniochaetales</taxon>
        <taxon>Coniochaetaceae</taxon>
        <taxon>Coniochaeta</taxon>
    </lineage>
</organism>
<keyword evidence="1" id="KW-0472">Membrane</keyword>
<feature type="transmembrane region" description="Helical" evidence="1">
    <location>
        <begin position="44"/>
        <end position="63"/>
    </location>
</feature>
<name>A0A420YMY7_9PEZI</name>
<sequence length="130" mass="14046">MPSLLKAPLLFHALLETIAALSFLFNPQVQHPSAATDLEIKLVLRSYGGLLLSTAILCAGFYLREGFDDSARIVSGAMAVYHVFPIARAWTKLRMRNVRCATFCGGPVVHLLVHLGALLGLTGAAIWGRS</sequence>
<dbReference type="Proteomes" id="UP000275385">
    <property type="component" value="Unassembled WGS sequence"/>
</dbReference>
<accession>A0A420YMY7</accession>
<protein>
    <submittedName>
        <fullName evidence="3">Uncharacterized protein</fullName>
    </submittedName>
</protein>
<evidence type="ECO:0000256" key="2">
    <source>
        <dbReference type="SAM" id="SignalP"/>
    </source>
</evidence>
<dbReference type="OrthoDB" id="2590756at2759"/>
<feature type="transmembrane region" description="Helical" evidence="1">
    <location>
        <begin position="100"/>
        <end position="127"/>
    </location>
</feature>
<reference evidence="3 4" key="1">
    <citation type="submission" date="2018-08" db="EMBL/GenBank/DDBJ databases">
        <title>Draft genome of the lignicolous fungus Coniochaeta pulveracea.</title>
        <authorList>
            <person name="Borstlap C.J."/>
            <person name="De Witt R.N."/>
            <person name="Botha A."/>
            <person name="Volschenk H."/>
        </authorList>
    </citation>
    <scope>NUCLEOTIDE SEQUENCE [LARGE SCALE GENOMIC DNA]</scope>
    <source>
        <strain evidence="3 4">CAB683</strain>
    </source>
</reference>
<evidence type="ECO:0000256" key="1">
    <source>
        <dbReference type="SAM" id="Phobius"/>
    </source>
</evidence>
<evidence type="ECO:0000313" key="4">
    <source>
        <dbReference type="Proteomes" id="UP000275385"/>
    </source>
</evidence>
<dbReference type="AlphaFoldDB" id="A0A420YMY7"/>
<gene>
    <name evidence="3" type="ORF">DL546_009601</name>
</gene>
<feature type="chain" id="PRO_5019030557" evidence="2">
    <location>
        <begin position="21"/>
        <end position="130"/>
    </location>
</feature>
<dbReference type="EMBL" id="QVQW01000002">
    <property type="protein sequence ID" value="RKU49240.1"/>
    <property type="molecule type" value="Genomic_DNA"/>
</dbReference>
<keyword evidence="2" id="KW-0732">Signal</keyword>
<feature type="signal peptide" evidence="2">
    <location>
        <begin position="1"/>
        <end position="20"/>
    </location>
</feature>
<keyword evidence="1" id="KW-1133">Transmembrane helix</keyword>
<keyword evidence="4" id="KW-1185">Reference proteome</keyword>
<evidence type="ECO:0000313" key="3">
    <source>
        <dbReference type="EMBL" id="RKU49240.1"/>
    </source>
</evidence>
<comment type="caution">
    <text evidence="3">The sequence shown here is derived from an EMBL/GenBank/DDBJ whole genome shotgun (WGS) entry which is preliminary data.</text>
</comment>
<proteinExistence type="predicted"/>